<keyword evidence="2" id="KW-1185">Reference proteome</keyword>
<evidence type="ECO:0000313" key="2">
    <source>
        <dbReference type="Proteomes" id="UP000594638"/>
    </source>
</evidence>
<name>A0A8S0PM11_OLEEU</name>
<gene>
    <name evidence="1" type="ORF">OLEA9_A032941</name>
</gene>
<dbReference type="Gramene" id="OE9A032941T1">
    <property type="protein sequence ID" value="OE9A032941C1"/>
    <property type="gene ID" value="OE9A032941"/>
</dbReference>
<evidence type="ECO:0000313" key="1">
    <source>
        <dbReference type="EMBL" id="CAA2955304.1"/>
    </source>
</evidence>
<proteinExistence type="predicted"/>
<dbReference type="AlphaFoldDB" id="A0A8S0PM11"/>
<comment type="caution">
    <text evidence="1">The sequence shown here is derived from an EMBL/GenBank/DDBJ whole genome shotgun (WGS) entry which is preliminary data.</text>
</comment>
<accession>A0A8S0PM11</accession>
<organism evidence="1 2">
    <name type="scientific">Olea europaea subsp. europaea</name>
    <dbReference type="NCBI Taxonomy" id="158383"/>
    <lineage>
        <taxon>Eukaryota</taxon>
        <taxon>Viridiplantae</taxon>
        <taxon>Streptophyta</taxon>
        <taxon>Embryophyta</taxon>
        <taxon>Tracheophyta</taxon>
        <taxon>Spermatophyta</taxon>
        <taxon>Magnoliopsida</taxon>
        <taxon>eudicotyledons</taxon>
        <taxon>Gunneridae</taxon>
        <taxon>Pentapetalae</taxon>
        <taxon>asterids</taxon>
        <taxon>lamiids</taxon>
        <taxon>Lamiales</taxon>
        <taxon>Oleaceae</taxon>
        <taxon>Oleeae</taxon>
        <taxon>Olea</taxon>
    </lineage>
</organism>
<dbReference type="EMBL" id="CACTIH010000145">
    <property type="protein sequence ID" value="CAA2955304.1"/>
    <property type="molecule type" value="Genomic_DNA"/>
</dbReference>
<protein>
    <submittedName>
        <fullName evidence="1">Uncharacterized protein</fullName>
    </submittedName>
</protein>
<reference evidence="1 2" key="1">
    <citation type="submission" date="2019-12" db="EMBL/GenBank/DDBJ databases">
        <authorList>
            <person name="Alioto T."/>
            <person name="Alioto T."/>
            <person name="Gomez Garrido J."/>
        </authorList>
    </citation>
    <scope>NUCLEOTIDE SEQUENCE [LARGE SCALE GENOMIC DNA]</scope>
</reference>
<dbReference type="Proteomes" id="UP000594638">
    <property type="component" value="Unassembled WGS sequence"/>
</dbReference>
<sequence length="91" mass="10495">MPLAKSSWSRKRNLWITLLSSDNHNYVIFLSGPCSYIHGRSFIHNIAEVSPIDSSVAFFTERAQLFKHHPDTRYQHISYCYLDSLTFGTGD</sequence>